<dbReference type="PANTHER" id="PTHR33570">
    <property type="entry name" value="4-CARBOXYMUCONOLACTONE DECARBOXYLASE FAMILY PROTEIN"/>
    <property type="match status" value="1"/>
</dbReference>
<dbReference type="Gene3D" id="1.20.1290.10">
    <property type="entry name" value="AhpD-like"/>
    <property type="match status" value="1"/>
</dbReference>
<accession>A0ABT8Y892</accession>
<dbReference type="RefSeq" id="WP_303541761.1">
    <property type="nucleotide sequence ID" value="NZ_JAUOTP010000003.1"/>
</dbReference>
<proteinExistence type="predicted"/>
<feature type="domain" description="Carboxymuconolactone decarboxylase-like" evidence="2">
    <location>
        <begin position="32"/>
        <end position="112"/>
    </location>
</feature>
<dbReference type="PANTHER" id="PTHR33570:SF2">
    <property type="entry name" value="CARBOXYMUCONOLACTONE DECARBOXYLASE-LIKE DOMAIN-CONTAINING PROTEIN"/>
    <property type="match status" value="1"/>
</dbReference>
<evidence type="ECO:0000313" key="4">
    <source>
        <dbReference type="Proteomes" id="UP001169764"/>
    </source>
</evidence>
<comment type="caution">
    <text evidence="3">The sequence shown here is derived from an EMBL/GenBank/DDBJ whole genome shotgun (WGS) entry which is preliminary data.</text>
</comment>
<dbReference type="InterPro" id="IPR003779">
    <property type="entry name" value="CMD-like"/>
</dbReference>
<keyword evidence="1" id="KW-1133">Transmembrane helix</keyword>
<protein>
    <submittedName>
        <fullName evidence="3">Carboxymuconolactone decarboxylase family protein</fullName>
    </submittedName>
</protein>
<evidence type="ECO:0000256" key="1">
    <source>
        <dbReference type="SAM" id="Phobius"/>
    </source>
</evidence>
<dbReference type="Pfam" id="PF02627">
    <property type="entry name" value="CMD"/>
    <property type="match status" value="1"/>
</dbReference>
<evidence type="ECO:0000259" key="2">
    <source>
        <dbReference type="Pfam" id="PF02627"/>
    </source>
</evidence>
<keyword evidence="4" id="KW-1185">Reference proteome</keyword>
<reference evidence="3" key="1">
    <citation type="submission" date="2023-07" db="EMBL/GenBank/DDBJ databases">
        <authorList>
            <person name="Kim M."/>
        </authorList>
    </citation>
    <scope>NUCLEOTIDE SEQUENCE</scope>
    <source>
        <strain evidence="3">BIUV-7</strain>
    </source>
</reference>
<keyword evidence="1" id="KW-0812">Transmembrane</keyword>
<organism evidence="3 4">
    <name type="scientific">Sphingomonas natans</name>
    <dbReference type="NCBI Taxonomy" id="3063330"/>
    <lineage>
        <taxon>Bacteria</taxon>
        <taxon>Pseudomonadati</taxon>
        <taxon>Pseudomonadota</taxon>
        <taxon>Alphaproteobacteria</taxon>
        <taxon>Sphingomonadales</taxon>
        <taxon>Sphingomonadaceae</taxon>
        <taxon>Sphingomonas</taxon>
    </lineage>
</organism>
<gene>
    <name evidence="3" type="ORF">Q4F19_09065</name>
</gene>
<dbReference type="InterPro" id="IPR052512">
    <property type="entry name" value="4CMD/NDH-1_regulator"/>
</dbReference>
<dbReference type="SUPFAM" id="SSF69118">
    <property type="entry name" value="AhpD-like"/>
    <property type="match status" value="1"/>
</dbReference>
<sequence length="122" mass="13460">MSEEMRRATGRQTFEEILGLPAGDPATPLMVAAQDFVFAEVWNRPGLDRRSRRWITLASVAAAGSPTAIHAYALAGLASGDLTMPELREFTLQFAIFQGFPKAVEVERILDEIARAQEDQLL</sequence>
<dbReference type="Proteomes" id="UP001169764">
    <property type="component" value="Unassembled WGS sequence"/>
</dbReference>
<evidence type="ECO:0000313" key="3">
    <source>
        <dbReference type="EMBL" id="MDO6414528.1"/>
    </source>
</evidence>
<keyword evidence="1" id="KW-0472">Membrane</keyword>
<feature type="transmembrane region" description="Helical" evidence="1">
    <location>
        <begin position="54"/>
        <end position="75"/>
    </location>
</feature>
<dbReference type="EMBL" id="JAUOTP010000003">
    <property type="protein sequence ID" value="MDO6414528.1"/>
    <property type="molecule type" value="Genomic_DNA"/>
</dbReference>
<dbReference type="InterPro" id="IPR029032">
    <property type="entry name" value="AhpD-like"/>
</dbReference>
<name>A0ABT8Y892_9SPHN</name>